<feature type="compositionally biased region" description="Acidic residues" evidence="1">
    <location>
        <begin position="254"/>
        <end position="279"/>
    </location>
</feature>
<proteinExistence type="predicted"/>
<feature type="domain" description="Type II secretion system protein GspE N-terminal" evidence="2">
    <location>
        <begin position="63"/>
        <end position="137"/>
    </location>
</feature>
<sequence>MRLGELLIQEKLISPQGLEEALESQVVHGGRLGTNLLELGLIAEKDLARMLGQLHGCAHASGELAPDPQALKLVNLNDADKRDYLPMRVDATRLSLAVINPQDYAMLDALAFKTGKRVVPVIVPEFRMNQSLRRYCKAFRPLRAVDMNTVRPSKTLQEASGEPVKPTKAAELISEEEFQSVYAQALTGGARSDHLHDLLEEEEEVITGEEVAYEAEAEPAHEPEPAPAALEAAPAEEAAPELEAPAPAYAAASAEEEVLTGEEVYEPTEEYVPPEEEAPSEPSRTTIPMWTLPADLDAGQLFADSPPVPDVPAPQYVPPVPDGPFPAPPEPLPFIPDLTQPAPAHRPTLSFIPVPSDVAAPPAKVAALPPVAPVVPPVVPPVAPVVPPVAAPPRARAPLPPVAKALPAVPGKAAPRKEAAARPAPPPKLSFAEAQAQLAKSIDREDVATTVLRYAMGKWRRCLLLSVQGSLVTGWHGMGKGVREGAVRRIGVALREQSTFRLVRDTRSHYVGPVRRDAAMAVFYRLLGADKRPDPTYPKTAVILPLLVRGKVVHLLYLDNGPDQLTPPTDVGELLILAQSVARSYEAMIRRRKSA</sequence>
<evidence type="ECO:0000313" key="3">
    <source>
        <dbReference type="EMBL" id="SEL15300.1"/>
    </source>
</evidence>
<keyword evidence="4" id="KW-1185">Reference proteome</keyword>
<dbReference type="RefSeq" id="WP_075006190.1">
    <property type="nucleotide sequence ID" value="NZ_FOAP01000004.1"/>
</dbReference>
<dbReference type="Proteomes" id="UP000182719">
    <property type="component" value="Unassembled WGS sequence"/>
</dbReference>
<dbReference type="InterPro" id="IPR037257">
    <property type="entry name" value="T2SS_E_N_sf"/>
</dbReference>
<dbReference type="Pfam" id="PF05157">
    <property type="entry name" value="MshEN"/>
    <property type="match status" value="1"/>
</dbReference>
<accession>A0A1H7MVH9</accession>
<feature type="region of interest" description="Disordered" evidence="1">
    <location>
        <begin position="214"/>
        <end position="288"/>
    </location>
</feature>
<feature type="compositionally biased region" description="Low complexity" evidence="1">
    <location>
        <begin position="227"/>
        <end position="253"/>
    </location>
</feature>
<gene>
    <name evidence="3" type="ORF">SAMN05444354_104129</name>
</gene>
<dbReference type="InterPro" id="IPR007831">
    <property type="entry name" value="T2SS_GspE_N"/>
</dbReference>
<evidence type="ECO:0000313" key="4">
    <source>
        <dbReference type="Proteomes" id="UP000182719"/>
    </source>
</evidence>
<protein>
    <submittedName>
        <fullName evidence="3">Type II secretion system (T2SS), protein E, N-terminal domain</fullName>
    </submittedName>
</protein>
<dbReference type="AlphaFoldDB" id="A0A1H7MVH9"/>
<dbReference type="OrthoDB" id="5430167at2"/>
<dbReference type="Gene3D" id="3.30.300.160">
    <property type="entry name" value="Type II secretion system, protein E, N-terminal domain"/>
    <property type="match status" value="1"/>
</dbReference>
<organism evidence="3 4">
    <name type="scientific">Stigmatella aurantiaca</name>
    <dbReference type="NCBI Taxonomy" id="41"/>
    <lineage>
        <taxon>Bacteria</taxon>
        <taxon>Pseudomonadati</taxon>
        <taxon>Myxococcota</taxon>
        <taxon>Myxococcia</taxon>
        <taxon>Myxococcales</taxon>
        <taxon>Cystobacterineae</taxon>
        <taxon>Archangiaceae</taxon>
        <taxon>Stigmatella</taxon>
    </lineage>
</organism>
<evidence type="ECO:0000256" key="1">
    <source>
        <dbReference type="SAM" id="MobiDB-lite"/>
    </source>
</evidence>
<dbReference type="EMBL" id="FOAP01000004">
    <property type="protein sequence ID" value="SEL15300.1"/>
    <property type="molecule type" value="Genomic_DNA"/>
</dbReference>
<dbReference type="SUPFAM" id="SSF160246">
    <property type="entry name" value="EspE N-terminal domain-like"/>
    <property type="match status" value="1"/>
</dbReference>
<evidence type="ECO:0000259" key="2">
    <source>
        <dbReference type="Pfam" id="PF05157"/>
    </source>
</evidence>
<name>A0A1H7MVH9_STIAU</name>
<reference evidence="4" key="1">
    <citation type="submission" date="2016-10" db="EMBL/GenBank/DDBJ databases">
        <authorList>
            <person name="Varghese N."/>
            <person name="Submissions S."/>
        </authorList>
    </citation>
    <scope>NUCLEOTIDE SEQUENCE [LARGE SCALE GENOMIC DNA]</scope>
    <source>
        <strain evidence="4">DSM 17044</strain>
    </source>
</reference>